<dbReference type="EMBL" id="BRPK01000019">
    <property type="protein sequence ID" value="GLB45074.1"/>
    <property type="molecule type" value="Genomic_DNA"/>
</dbReference>
<gene>
    <name evidence="1" type="ORF">LshimejAT787_1901520</name>
</gene>
<dbReference type="AlphaFoldDB" id="A0A9P3Q0Z6"/>
<dbReference type="OrthoDB" id="2913041at2759"/>
<sequence>MPAIRKPLRERCNVQLNVKTAIPPSDDIDSWEWSDLDYAAPNHFRTRKVIDVRVPYTKAASRKCAARAPVLYPIYTPTTEGLSSLHRLVPYIYVGFYDKHLPRSIIHHKYKPGHCDLQVDLARGLCVLGLTVPAPDVDEEKPNERQRKKTVLTEEQLLLARDFMALALPYYNEAHPRADIPPIAMTADSVRVLVTAPERPGAAVDIMSVVACYLTFASEESAETVVGYVRVEEDVPEVWKEAVPERREAVGLVAKVARLGV</sequence>
<name>A0A9P3Q0Z6_LYOSH</name>
<dbReference type="Proteomes" id="UP001063166">
    <property type="component" value="Unassembled WGS sequence"/>
</dbReference>
<reference evidence="1" key="1">
    <citation type="submission" date="2022-07" db="EMBL/GenBank/DDBJ databases">
        <title>The genome of Lyophyllum shimeji provides insight into the initial evolution of ectomycorrhizal fungal genome.</title>
        <authorList>
            <person name="Kobayashi Y."/>
            <person name="Shibata T."/>
            <person name="Hirakawa H."/>
            <person name="Shigenobu S."/>
            <person name="Nishiyama T."/>
            <person name="Yamada A."/>
            <person name="Hasebe M."/>
            <person name="Kawaguchi M."/>
        </authorList>
    </citation>
    <scope>NUCLEOTIDE SEQUENCE</scope>
    <source>
        <strain evidence="1">AT787</strain>
    </source>
</reference>
<accession>A0A9P3Q0Z6</accession>
<proteinExistence type="predicted"/>
<organism evidence="1 2">
    <name type="scientific">Lyophyllum shimeji</name>
    <name type="common">Hon-shimeji</name>
    <name type="synonym">Tricholoma shimeji</name>
    <dbReference type="NCBI Taxonomy" id="47721"/>
    <lineage>
        <taxon>Eukaryota</taxon>
        <taxon>Fungi</taxon>
        <taxon>Dikarya</taxon>
        <taxon>Basidiomycota</taxon>
        <taxon>Agaricomycotina</taxon>
        <taxon>Agaricomycetes</taxon>
        <taxon>Agaricomycetidae</taxon>
        <taxon>Agaricales</taxon>
        <taxon>Tricholomatineae</taxon>
        <taxon>Lyophyllaceae</taxon>
        <taxon>Lyophyllum</taxon>
    </lineage>
</organism>
<comment type="caution">
    <text evidence="1">The sequence shown here is derived from an EMBL/GenBank/DDBJ whole genome shotgun (WGS) entry which is preliminary data.</text>
</comment>
<evidence type="ECO:0000313" key="2">
    <source>
        <dbReference type="Proteomes" id="UP001063166"/>
    </source>
</evidence>
<protein>
    <submittedName>
        <fullName evidence="1">Uncharacterized protein</fullName>
    </submittedName>
</protein>
<evidence type="ECO:0000313" key="1">
    <source>
        <dbReference type="EMBL" id="GLB45074.1"/>
    </source>
</evidence>
<keyword evidence="2" id="KW-1185">Reference proteome</keyword>